<evidence type="ECO:0000256" key="3">
    <source>
        <dbReference type="ARBA" id="ARBA00022528"/>
    </source>
</evidence>
<dbReference type="PANTHER" id="PTHR15680">
    <property type="entry name" value="RIBOSOMAL PROTEIN L19"/>
    <property type="match status" value="1"/>
</dbReference>
<dbReference type="InterPro" id="IPR001857">
    <property type="entry name" value="Ribosomal_bL19"/>
</dbReference>
<sequence>MLRSMFTRAMSTAAPTQFVGKLKHPAKRAAHLMQQLNAEEVAKSAARNHVGKFKPGDAVEVELLLNKTTSKVQRVKGVVIAERNRGLASSFVIRNHIAECGYEQKIFLHSPLLHSVKLLKEKFISNGKKKVRRAKLYYLRDKAPRFTTV</sequence>
<evidence type="ECO:0000256" key="7">
    <source>
        <dbReference type="ARBA" id="ARBA00035376"/>
    </source>
</evidence>
<dbReference type="OrthoDB" id="432645at2759"/>
<keyword evidence="5" id="KW-0689">Ribosomal protein</keyword>
<dbReference type="InterPro" id="IPR008991">
    <property type="entry name" value="Translation_prot_SH3-like_sf"/>
</dbReference>
<evidence type="ECO:0000313" key="9">
    <source>
        <dbReference type="Proteomes" id="UP000243579"/>
    </source>
</evidence>
<comment type="caution">
    <text evidence="8">The sequence shown here is derived from an EMBL/GenBank/DDBJ whole genome shotgun (WGS) entry which is preliminary data.</text>
</comment>
<evidence type="ECO:0000256" key="4">
    <source>
        <dbReference type="ARBA" id="ARBA00022640"/>
    </source>
</evidence>
<dbReference type="SUPFAM" id="SSF50104">
    <property type="entry name" value="Translation proteins SH3-like domain"/>
    <property type="match status" value="1"/>
</dbReference>
<protein>
    <recommendedName>
        <fullName evidence="7">50S ribosomal protein L19, chloroplastic</fullName>
    </recommendedName>
</protein>
<evidence type="ECO:0000256" key="1">
    <source>
        <dbReference type="ARBA" id="ARBA00004229"/>
    </source>
</evidence>
<keyword evidence="3" id="KW-0150">Chloroplast</keyword>
<dbReference type="GO" id="GO:0006412">
    <property type="term" value="P:translation"/>
    <property type="evidence" value="ECO:0007669"/>
    <property type="project" value="InterPro"/>
</dbReference>
<accession>A0A1V9ZRR1</accession>
<dbReference type="InterPro" id="IPR038657">
    <property type="entry name" value="Ribosomal_bL19_sf"/>
</dbReference>
<evidence type="ECO:0000256" key="2">
    <source>
        <dbReference type="ARBA" id="ARBA00005781"/>
    </source>
</evidence>
<dbReference type="EMBL" id="JNBR01000026">
    <property type="protein sequence ID" value="OQS00716.1"/>
    <property type="molecule type" value="Genomic_DNA"/>
</dbReference>
<organism evidence="8 9">
    <name type="scientific">Achlya hypogyna</name>
    <name type="common">Oomycete</name>
    <name type="synonym">Protoachlya hypogyna</name>
    <dbReference type="NCBI Taxonomy" id="1202772"/>
    <lineage>
        <taxon>Eukaryota</taxon>
        <taxon>Sar</taxon>
        <taxon>Stramenopiles</taxon>
        <taxon>Oomycota</taxon>
        <taxon>Saprolegniomycetes</taxon>
        <taxon>Saprolegniales</taxon>
        <taxon>Achlyaceae</taxon>
        <taxon>Achlya</taxon>
    </lineage>
</organism>
<dbReference type="PRINTS" id="PR00061">
    <property type="entry name" value="RIBOSOMALL19"/>
</dbReference>
<dbReference type="PANTHER" id="PTHR15680:SF9">
    <property type="entry name" value="LARGE RIBOSOMAL SUBUNIT PROTEIN BL19M"/>
    <property type="match status" value="1"/>
</dbReference>
<keyword evidence="4" id="KW-0934">Plastid</keyword>
<proteinExistence type="inferred from homology"/>
<comment type="similarity">
    <text evidence="2">Belongs to the bacterial ribosomal protein bL19 family.</text>
</comment>
<dbReference type="STRING" id="1202772.A0A1V9ZRR1"/>
<reference evidence="8 9" key="1">
    <citation type="journal article" date="2014" name="Genome Biol. Evol.">
        <title>The secreted proteins of Achlya hypogyna and Thraustotheca clavata identify the ancestral oomycete secretome and reveal gene acquisitions by horizontal gene transfer.</title>
        <authorList>
            <person name="Misner I."/>
            <person name="Blouin N."/>
            <person name="Leonard G."/>
            <person name="Richards T.A."/>
            <person name="Lane C.E."/>
        </authorList>
    </citation>
    <scope>NUCLEOTIDE SEQUENCE [LARGE SCALE GENOMIC DNA]</scope>
    <source>
        <strain evidence="8 9">ATCC 48635</strain>
    </source>
</reference>
<dbReference type="Gene3D" id="2.30.30.790">
    <property type="match status" value="1"/>
</dbReference>
<evidence type="ECO:0000313" key="8">
    <source>
        <dbReference type="EMBL" id="OQS00716.1"/>
    </source>
</evidence>
<evidence type="ECO:0000256" key="5">
    <source>
        <dbReference type="ARBA" id="ARBA00022980"/>
    </source>
</evidence>
<gene>
    <name evidence="8" type="ORF">ACHHYP_02864</name>
</gene>
<dbReference type="Pfam" id="PF01245">
    <property type="entry name" value="Ribosomal_L19"/>
    <property type="match status" value="1"/>
</dbReference>
<dbReference type="GO" id="GO:0009507">
    <property type="term" value="C:chloroplast"/>
    <property type="evidence" value="ECO:0007669"/>
    <property type="project" value="UniProtKB-SubCell"/>
</dbReference>
<dbReference type="GO" id="GO:0005762">
    <property type="term" value="C:mitochondrial large ribosomal subunit"/>
    <property type="evidence" value="ECO:0007669"/>
    <property type="project" value="TreeGrafter"/>
</dbReference>
<evidence type="ECO:0000256" key="6">
    <source>
        <dbReference type="ARBA" id="ARBA00023274"/>
    </source>
</evidence>
<keyword evidence="6" id="KW-0687">Ribonucleoprotein</keyword>
<dbReference type="GO" id="GO:0003735">
    <property type="term" value="F:structural constituent of ribosome"/>
    <property type="evidence" value="ECO:0007669"/>
    <property type="project" value="InterPro"/>
</dbReference>
<dbReference type="AlphaFoldDB" id="A0A1V9ZRR1"/>
<name>A0A1V9ZRR1_ACHHY</name>
<dbReference type="Proteomes" id="UP000243579">
    <property type="component" value="Unassembled WGS sequence"/>
</dbReference>
<keyword evidence="9" id="KW-1185">Reference proteome</keyword>
<comment type="subcellular location">
    <subcellularLocation>
        <location evidence="1">Plastid</location>
        <location evidence="1">Chloroplast</location>
    </subcellularLocation>
</comment>